<proteinExistence type="predicted"/>
<sequence>MPGAPATPKIVHFGTLCVPAGEGKTPGAWDRVGGARPWPGPATVQQVPSMPFSAAFSALSTLRP</sequence>
<keyword evidence="2" id="KW-1185">Reference proteome</keyword>
<organism evidence="1 2">
    <name type="scientific">Phytohabitans suffuscus</name>
    <dbReference type="NCBI Taxonomy" id="624315"/>
    <lineage>
        <taxon>Bacteria</taxon>
        <taxon>Bacillati</taxon>
        <taxon>Actinomycetota</taxon>
        <taxon>Actinomycetes</taxon>
        <taxon>Micromonosporales</taxon>
        <taxon>Micromonosporaceae</taxon>
    </lineage>
</organism>
<dbReference type="AlphaFoldDB" id="A0A6F8YXQ6"/>
<name>A0A6F8YXQ6_9ACTN</name>
<reference evidence="1 2" key="2">
    <citation type="submission" date="2020-03" db="EMBL/GenBank/DDBJ databases">
        <authorList>
            <person name="Ichikawa N."/>
            <person name="Kimura A."/>
            <person name="Kitahashi Y."/>
            <person name="Uohara A."/>
        </authorList>
    </citation>
    <scope>NUCLEOTIDE SEQUENCE [LARGE SCALE GENOMIC DNA]</scope>
    <source>
        <strain evidence="1 2">NBRC 105367</strain>
    </source>
</reference>
<gene>
    <name evidence="1" type="ORF">Psuf_082680</name>
</gene>
<protein>
    <submittedName>
        <fullName evidence="1">Uncharacterized protein</fullName>
    </submittedName>
</protein>
<dbReference type="EMBL" id="AP022871">
    <property type="protein sequence ID" value="BCB90955.1"/>
    <property type="molecule type" value="Genomic_DNA"/>
</dbReference>
<accession>A0A6F8YXQ6</accession>
<reference evidence="1 2" key="1">
    <citation type="submission" date="2020-03" db="EMBL/GenBank/DDBJ databases">
        <title>Whole genome shotgun sequence of Phytohabitans suffuscus NBRC 105367.</title>
        <authorList>
            <person name="Komaki H."/>
            <person name="Tamura T."/>
        </authorList>
    </citation>
    <scope>NUCLEOTIDE SEQUENCE [LARGE SCALE GENOMIC DNA]</scope>
    <source>
        <strain evidence="1 2">NBRC 105367</strain>
    </source>
</reference>
<evidence type="ECO:0000313" key="2">
    <source>
        <dbReference type="Proteomes" id="UP000503011"/>
    </source>
</evidence>
<dbReference type="KEGG" id="psuu:Psuf_082680"/>
<evidence type="ECO:0000313" key="1">
    <source>
        <dbReference type="EMBL" id="BCB90955.1"/>
    </source>
</evidence>
<dbReference type="Proteomes" id="UP000503011">
    <property type="component" value="Chromosome"/>
</dbReference>